<sequence length="154" mass="17256">MKTINLKLVFLLILGISLFNYSCSSDDDNSNNSSTLNEIKTNIESGTWRITSFIDSGTDETNYFTGYNFTFNSSGVLNANNGTNNYNGTWSITDSSSDDDSQDDLDFNINFNLTNDFEDLNDDWDFISQTATKIELIDISDGNSGTDYLTFEKN</sequence>
<evidence type="ECO:0000313" key="3">
    <source>
        <dbReference type="Proteomes" id="UP000198412"/>
    </source>
</evidence>
<evidence type="ECO:0000256" key="1">
    <source>
        <dbReference type="SAM" id="SignalP"/>
    </source>
</evidence>
<reference evidence="3" key="1">
    <citation type="submission" date="2017-06" db="EMBL/GenBank/DDBJ databases">
        <authorList>
            <person name="Varghese N."/>
            <person name="Submissions S."/>
        </authorList>
    </citation>
    <scope>NUCLEOTIDE SEQUENCE [LARGE SCALE GENOMIC DNA]</scope>
    <source>
        <strain evidence="3">DSM 27993</strain>
    </source>
</reference>
<dbReference type="RefSeq" id="WP_245856894.1">
    <property type="nucleotide sequence ID" value="NZ_FZNX01000003.1"/>
</dbReference>
<keyword evidence="3" id="KW-1185">Reference proteome</keyword>
<protein>
    <recommendedName>
        <fullName evidence="4">Lipocalin-like domain-containing protein</fullName>
    </recommendedName>
</protein>
<feature type="signal peptide" evidence="1">
    <location>
        <begin position="1"/>
        <end position="22"/>
    </location>
</feature>
<evidence type="ECO:0000313" key="2">
    <source>
        <dbReference type="EMBL" id="SNR60863.1"/>
    </source>
</evidence>
<dbReference type="Proteomes" id="UP000198412">
    <property type="component" value="Unassembled WGS sequence"/>
</dbReference>
<gene>
    <name evidence="2" type="ORF">SAMN04488111_2001</name>
</gene>
<proteinExistence type="predicted"/>
<dbReference type="EMBL" id="FZNX01000003">
    <property type="protein sequence ID" value="SNR60863.1"/>
    <property type="molecule type" value="Genomic_DNA"/>
</dbReference>
<feature type="chain" id="PRO_5012059682" description="Lipocalin-like domain-containing protein" evidence="1">
    <location>
        <begin position="23"/>
        <end position="154"/>
    </location>
</feature>
<name>A0A238XQX0_9FLAO</name>
<accession>A0A238XQX0</accession>
<evidence type="ECO:0008006" key="4">
    <source>
        <dbReference type="Google" id="ProtNLM"/>
    </source>
</evidence>
<keyword evidence="1" id="KW-0732">Signal</keyword>
<organism evidence="2 3">
    <name type="scientific">Lutibacter flavus</name>
    <dbReference type="NCBI Taxonomy" id="691689"/>
    <lineage>
        <taxon>Bacteria</taxon>
        <taxon>Pseudomonadati</taxon>
        <taxon>Bacteroidota</taxon>
        <taxon>Flavobacteriia</taxon>
        <taxon>Flavobacteriales</taxon>
        <taxon>Flavobacteriaceae</taxon>
        <taxon>Lutibacter</taxon>
    </lineage>
</organism>
<dbReference type="AlphaFoldDB" id="A0A238XQX0"/>